<feature type="active site" description="Charge relay system" evidence="6 7">
    <location>
        <position position="378"/>
    </location>
</feature>
<dbReference type="PROSITE" id="PS00137">
    <property type="entry name" value="SUBTILASE_HIS"/>
    <property type="match status" value="1"/>
</dbReference>
<proteinExistence type="inferred from homology"/>
<evidence type="ECO:0000256" key="6">
    <source>
        <dbReference type="PIRSR" id="PIRSR615500-1"/>
    </source>
</evidence>
<dbReference type="CDD" id="cd00041">
    <property type="entry name" value="CUB"/>
    <property type="match status" value="1"/>
</dbReference>
<dbReference type="RefSeq" id="WP_015089235.1">
    <property type="nucleotide sequence ID" value="NC_019567.1"/>
</dbReference>
<dbReference type="InterPro" id="IPR023828">
    <property type="entry name" value="Peptidase_S8_Ser-AS"/>
</dbReference>
<dbReference type="SUPFAM" id="SSF49854">
    <property type="entry name" value="Spermadhesin, CUB domain"/>
    <property type="match status" value="1"/>
</dbReference>
<feature type="active site" description="Charge relay system" evidence="6 7">
    <location>
        <position position="159"/>
    </location>
</feature>
<keyword evidence="2 7" id="KW-0645">Protease</keyword>
<dbReference type="InterPro" id="IPR051048">
    <property type="entry name" value="Peptidase_S8/S53_subtilisin"/>
</dbReference>
<evidence type="ECO:0000256" key="8">
    <source>
        <dbReference type="RuleBase" id="RU003355"/>
    </source>
</evidence>
<dbReference type="Pfam" id="PF00431">
    <property type="entry name" value="CUB"/>
    <property type="match status" value="1"/>
</dbReference>
<dbReference type="PROSITE" id="PS00136">
    <property type="entry name" value="SUBTILASE_ASP"/>
    <property type="match status" value="1"/>
</dbReference>
<accession>K7YT18</accession>
<feature type="chain" id="PRO_5003913864" evidence="9">
    <location>
        <begin position="26"/>
        <end position="547"/>
    </location>
</feature>
<dbReference type="PANTHER" id="PTHR43399:SF4">
    <property type="entry name" value="CELL WALL-ASSOCIATED PROTEASE"/>
    <property type="match status" value="1"/>
</dbReference>
<dbReference type="AlphaFoldDB" id="K7YT18"/>
<dbReference type="KEGG" id="bbat:Bdt_0026"/>
<dbReference type="InterPro" id="IPR054399">
    <property type="entry name" value="Fervidolysin-like_N_prodom"/>
</dbReference>
<comment type="similarity">
    <text evidence="1 7 8">Belongs to the peptidase S8 family.</text>
</comment>
<dbReference type="PROSITE" id="PS51892">
    <property type="entry name" value="SUBTILASE"/>
    <property type="match status" value="1"/>
</dbReference>
<dbReference type="PANTHER" id="PTHR43399">
    <property type="entry name" value="SUBTILISIN-RELATED"/>
    <property type="match status" value="1"/>
</dbReference>
<evidence type="ECO:0000256" key="5">
    <source>
        <dbReference type="ARBA" id="ARBA00023157"/>
    </source>
</evidence>
<dbReference type="OrthoDB" id="5288680at2"/>
<dbReference type="HOGENOM" id="CLU_011263_15_6_7"/>
<organism evidence="11 12">
    <name type="scientific">Bdellovibrio bacteriovorus str. Tiberius</name>
    <dbReference type="NCBI Taxonomy" id="1069642"/>
    <lineage>
        <taxon>Bacteria</taxon>
        <taxon>Pseudomonadati</taxon>
        <taxon>Bdellovibrionota</taxon>
        <taxon>Bdellovibrionia</taxon>
        <taxon>Bdellovibrionales</taxon>
        <taxon>Pseudobdellovibrionaceae</taxon>
        <taxon>Bdellovibrio</taxon>
    </lineage>
</organism>
<evidence type="ECO:0000256" key="3">
    <source>
        <dbReference type="ARBA" id="ARBA00022801"/>
    </source>
</evidence>
<dbReference type="PROSITE" id="PS00138">
    <property type="entry name" value="SUBTILASE_SER"/>
    <property type="match status" value="1"/>
</dbReference>
<evidence type="ECO:0000256" key="4">
    <source>
        <dbReference type="ARBA" id="ARBA00022825"/>
    </source>
</evidence>
<dbReference type="SUPFAM" id="SSF52743">
    <property type="entry name" value="Subtilisin-like"/>
    <property type="match status" value="1"/>
</dbReference>
<evidence type="ECO:0000256" key="9">
    <source>
        <dbReference type="SAM" id="SignalP"/>
    </source>
</evidence>
<dbReference type="Gene3D" id="2.60.120.290">
    <property type="entry name" value="Spermadhesin, CUB domain"/>
    <property type="match status" value="1"/>
</dbReference>
<feature type="active site" description="Charge relay system" evidence="6 7">
    <location>
        <position position="218"/>
    </location>
</feature>
<dbReference type="GO" id="GO:0004252">
    <property type="term" value="F:serine-type endopeptidase activity"/>
    <property type="evidence" value="ECO:0007669"/>
    <property type="project" value="UniProtKB-UniRule"/>
</dbReference>
<dbReference type="InterPro" id="IPR035914">
    <property type="entry name" value="Sperma_CUB_dom_sf"/>
</dbReference>
<dbReference type="InterPro" id="IPR015500">
    <property type="entry name" value="Peptidase_S8_subtilisin-rel"/>
</dbReference>
<dbReference type="InterPro" id="IPR022398">
    <property type="entry name" value="Peptidase_S8_His-AS"/>
</dbReference>
<evidence type="ECO:0000256" key="2">
    <source>
        <dbReference type="ARBA" id="ARBA00022670"/>
    </source>
</evidence>
<keyword evidence="3 7" id="KW-0378">Hydrolase</keyword>
<dbReference type="InterPro" id="IPR034204">
    <property type="entry name" value="PfSUB1-like_cat_dom"/>
</dbReference>
<dbReference type="EMBL" id="CP002930">
    <property type="protein sequence ID" value="AFX99739.1"/>
    <property type="molecule type" value="Genomic_DNA"/>
</dbReference>
<name>K7YT18_BDEBC</name>
<dbReference type="PATRIC" id="fig|1069642.3.peg.26"/>
<dbReference type="InterPro" id="IPR000209">
    <property type="entry name" value="Peptidase_S8/S53_dom"/>
</dbReference>
<keyword evidence="4 7" id="KW-0720">Serine protease</keyword>
<dbReference type="InterPro" id="IPR000859">
    <property type="entry name" value="CUB_dom"/>
</dbReference>
<evidence type="ECO:0000259" key="10">
    <source>
        <dbReference type="SMART" id="SM00042"/>
    </source>
</evidence>
<feature type="domain" description="CUB" evidence="10">
    <location>
        <begin position="441"/>
        <end position="546"/>
    </location>
</feature>
<sequence>MTGLIGRASKAAIFGLLITGLNAFAATPESVPGEFIVKFKDEAVAVSSMKELSQDLGSYIKDVIPGQNIVVIKRPVFEIQSNVMKSLAMNPNVDIVEPNFIYRINKTPNDPMLGQLWGMINTGQADSQKREGIAGIDVGAEAAWNITTGSKDVVVAVIDTGINYNHPDLKSNLWTNDAELNGKAGVDDDGNGIIDDIYGANFVTAAKPTGNPLDDHGHGSHCSGTIGASGDDGKGLVGVAWNVRIMGVKFLSASGSGSLDGALKAIDYATSKGAKILSNSWGGGGYSETLKQAIERSNAAGTLFVAAAGNESNNNDSNPTYPATYDVPNVLSVAAIDNRGQIASFSNYGKTKVHVGAPGVNIVSSITGAGYDSWSGTSMATPHVSGMAVLLATAEPNLTGIEMKERIIATSKPLAGLRGKSKGGLANAYTMLTNTLPQPDPNDPVNWQTVDVAHSTPHPYTNKSNLVYEVSVPGAKQISVYFSKFDTERDYDKVEFFDANGKLVGNMSGKNDETFSPVIDGEYVKIVFTSDDSVNRYGFDITKAAWR</sequence>
<dbReference type="InterPro" id="IPR036852">
    <property type="entry name" value="Peptidase_S8/S53_dom_sf"/>
</dbReference>
<evidence type="ECO:0000313" key="12">
    <source>
        <dbReference type="Proteomes" id="UP000010074"/>
    </source>
</evidence>
<evidence type="ECO:0000256" key="7">
    <source>
        <dbReference type="PROSITE-ProRule" id="PRU01240"/>
    </source>
</evidence>
<dbReference type="Pfam" id="PF00082">
    <property type="entry name" value="Peptidase_S8"/>
    <property type="match status" value="1"/>
</dbReference>
<evidence type="ECO:0000256" key="1">
    <source>
        <dbReference type="ARBA" id="ARBA00011073"/>
    </source>
</evidence>
<dbReference type="Gene3D" id="3.40.50.200">
    <property type="entry name" value="Peptidase S8/S53 domain"/>
    <property type="match status" value="1"/>
</dbReference>
<dbReference type="Pfam" id="PF22148">
    <property type="entry name" value="Fervidolysin_NPro-like"/>
    <property type="match status" value="1"/>
</dbReference>
<keyword evidence="5" id="KW-1015">Disulfide bond</keyword>
<dbReference type="GO" id="GO:0006508">
    <property type="term" value="P:proteolysis"/>
    <property type="evidence" value="ECO:0007669"/>
    <property type="project" value="UniProtKB-KW"/>
</dbReference>
<keyword evidence="9" id="KW-0732">Signal</keyword>
<dbReference type="Proteomes" id="UP000010074">
    <property type="component" value="Chromosome"/>
</dbReference>
<feature type="signal peptide" evidence="9">
    <location>
        <begin position="1"/>
        <end position="25"/>
    </location>
</feature>
<dbReference type="SMART" id="SM00042">
    <property type="entry name" value="CUB"/>
    <property type="match status" value="1"/>
</dbReference>
<dbReference type="InterPro" id="IPR023827">
    <property type="entry name" value="Peptidase_S8_Asp-AS"/>
</dbReference>
<gene>
    <name evidence="11" type="ORF">Bdt_0026</name>
</gene>
<dbReference type="CDD" id="cd07473">
    <property type="entry name" value="Peptidases_S8_Subtilisin_like"/>
    <property type="match status" value="1"/>
</dbReference>
<dbReference type="PRINTS" id="PR00723">
    <property type="entry name" value="SUBTILISIN"/>
</dbReference>
<reference evidence="11 12" key="1">
    <citation type="journal article" date="2012" name="BMC Genomics">
        <title>Genome analysis of a simultaneously predatory and prey-independent, novel Bdellovibrio bacteriovorus from the River Tiber, supports in silico predictions of both ancient and recent lateral gene transfer from diverse bacteria.</title>
        <authorList>
            <person name="Hobley L."/>
            <person name="Lerner T.R."/>
            <person name="Williams L.E."/>
            <person name="Lambert C."/>
            <person name="Till R."/>
            <person name="Milner D.S."/>
            <person name="Basford S.M."/>
            <person name="Capeness M.J."/>
            <person name="Fenton A.K."/>
            <person name="Atterbury R.J."/>
            <person name="Harris M.A."/>
            <person name="Sockett R.E."/>
        </authorList>
    </citation>
    <scope>NUCLEOTIDE SEQUENCE [LARGE SCALE GENOMIC DNA]</scope>
    <source>
        <strain evidence="11 12">Tiberius</strain>
    </source>
</reference>
<protein>
    <submittedName>
        <fullName evidence="11">Subtilase</fullName>
    </submittedName>
</protein>
<evidence type="ECO:0000313" key="11">
    <source>
        <dbReference type="EMBL" id="AFX99739.1"/>
    </source>
</evidence>